<name>A0A4R6SJW1_LABRH</name>
<dbReference type="Proteomes" id="UP000295444">
    <property type="component" value="Unassembled WGS sequence"/>
</dbReference>
<dbReference type="Pfam" id="PF02597">
    <property type="entry name" value="ThiS"/>
    <property type="match status" value="1"/>
</dbReference>
<organism evidence="1 2">
    <name type="scientific">Labedaea rhizosphaerae</name>
    <dbReference type="NCBI Taxonomy" id="598644"/>
    <lineage>
        <taxon>Bacteria</taxon>
        <taxon>Bacillati</taxon>
        <taxon>Actinomycetota</taxon>
        <taxon>Actinomycetes</taxon>
        <taxon>Pseudonocardiales</taxon>
        <taxon>Pseudonocardiaceae</taxon>
        <taxon>Labedaea</taxon>
    </lineage>
</organism>
<dbReference type="EMBL" id="SNXZ01000001">
    <property type="protein sequence ID" value="TDQ04626.1"/>
    <property type="molecule type" value="Genomic_DNA"/>
</dbReference>
<accession>A0A4R6SJW1</accession>
<reference evidence="1 2" key="1">
    <citation type="submission" date="2019-03" db="EMBL/GenBank/DDBJ databases">
        <title>Genomic Encyclopedia of Type Strains, Phase IV (KMG-IV): sequencing the most valuable type-strain genomes for metagenomic binning, comparative biology and taxonomic classification.</title>
        <authorList>
            <person name="Goeker M."/>
        </authorList>
    </citation>
    <scope>NUCLEOTIDE SEQUENCE [LARGE SCALE GENOMIC DNA]</scope>
    <source>
        <strain evidence="1 2">DSM 45361</strain>
    </source>
</reference>
<gene>
    <name evidence="1" type="ORF">EV186_101579</name>
</gene>
<dbReference type="CDD" id="cd00565">
    <property type="entry name" value="Ubl_ThiS"/>
    <property type="match status" value="1"/>
</dbReference>
<dbReference type="SUPFAM" id="SSF54285">
    <property type="entry name" value="MoaD/ThiS"/>
    <property type="match status" value="1"/>
</dbReference>
<evidence type="ECO:0000313" key="2">
    <source>
        <dbReference type="Proteomes" id="UP000295444"/>
    </source>
</evidence>
<proteinExistence type="predicted"/>
<comment type="caution">
    <text evidence="1">The sequence shown here is derived from an EMBL/GenBank/DDBJ whole genome shotgun (WGS) entry which is preliminary data.</text>
</comment>
<dbReference type="PANTHER" id="PTHR34472">
    <property type="entry name" value="SULFUR CARRIER PROTEIN THIS"/>
    <property type="match status" value="1"/>
</dbReference>
<dbReference type="NCBIfam" id="TIGR01683">
    <property type="entry name" value="thiS"/>
    <property type="match status" value="1"/>
</dbReference>
<keyword evidence="2" id="KW-1185">Reference proteome</keyword>
<dbReference type="RefSeq" id="WP_133847501.1">
    <property type="nucleotide sequence ID" value="NZ_SNXZ01000001.1"/>
</dbReference>
<dbReference type="InterPro" id="IPR010035">
    <property type="entry name" value="Thi_S"/>
</dbReference>
<dbReference type="InterPro" id="IPR012675">
    <property type="entry name" value="Beta-grasp_dom_sf"/>
</dbReference>
<sequence length="66" mass="6996">MRARVNGTDHDFADDVTVRELLDDLGYDRPGVAAAMNGTVVPRVRWASTTVPDGAVLEVLTAVQGG</sequence>
<evidence type="ECO:0000313" key="1">
    <source>
        <dbReference type="EMBL" id="TDQ04626.1"/>
    </source>
</evidence>
<dbReference type="Gene3D" id="3.10.20.30">
    <property type="match status" value="1"/>
</dbReference>
<dbReference type="PANTHER" id="PTHR34472:SF1">
    <property type="entry name" value="SULFUR CARRIER PROTEIN THIS"/>
    <property type="match status" value="1"/>
</dbReference>
<dbReference type="InterPro" id="IPR016155">
    <property type="entry name" value="Mopterin_synth/thiamin_S_b"/>
</dbReference>
<protein>
    <submittedName>
        <fullName evidence="1">Sulfur carrier protein ThiS</fullName>
    </submittedName>
</protein>
<dbReference type="InterPro" id="IPR003749">
    <property type="entry name" value="ThiS/MoaD-like"/>
</dbReference>
<dbReference type="AlphaFoldDB" id="A0A4R6SJW1"/>
<dbReference type="OrthoDB" id="163636at2"/>